<dbReference type="Proteomes" id="UP000670776">
    <property type="component" value="Unassembled WGS sequence"/>
</dbReference>
<evidence type="ECO:0000259" key="1">
    <source>
        <dbReference type="Pfam" id="PF03865"/>
    </source>
</evidence>
<comment type="caution">
    <text evidence="2">The sequence shown here is derived from an EMBL/GenBank/DDBJ whole genome shotgun (WGS) entry which is preliminary data.</text>
</comment>
<dbReference type="RefSeq" id="WP_209655205.1">
    <property type="nucleotide sequence ID" value="NZ_JAGJCB010000009.1"/>
</dbReference>
<feature type="domain" description="Haemolysin activator HlyB C-terminal" evidence="1">
    <location>
        <begin position="993"/>
        <end position="1144"/>
    </location>
</feature>
<protein>
    <submittedName>
        <fullName evidence="2">Phosphoesterase</fullName>
    </submittedName>
</protein>
<sequence length="1181" mass="135249">MKNAFYLLVNIFATICIVAQNTNSEKVLTNKVLAINYSSINYNNKNLLAGFEAKLKKDSASNSIVVLGGLDSKTKNNSDKNEIFKSIRLILNEYSDNTVFVNSDGDWELGIDGLKQKKELIKENVKNKSDFQLKNGCPIEKKKINDVLDLILLDSYWSLMDWDKVPNLNVHCDIKTKEQFYAELEHEIVKSEGKTIIVAVHHPIASNGKYGNPYNFGVNPKQLNNKYYNAFKNRLLTIARQYENVVFLSGHEANFQYLKEKGVPQIIYGSADKKIKIGRAENNLFSTSEPGFPELLSYSDGSLLMNYYGESNNYAIPLFSSEIIPASIKNIKTTDLTNNTAPEYVYKSIYEPAELERSKIFRTLWGVHYINDYQTPIKLKTAILDTLHGGLVPIRKGGGHQTSSLRLESKDGKEYVMRNVKKSALRFVQYFVSKSHYLNPDVADTYFVRLLQDYWTTASPYAPLTLGEMSDALGIYHANPNIYYIPKQKALDIYNDEFGDKVYFIEERLTDGHGDVESLGYSNKIISTSDLIEAMRRKDKIKIDEELYIRTRLFDNIIGDWDRHADQWRWSEKEIVNGIKLYQPIPRDRDQAFSSFDGFMLNAVTTLTPPLRFMQVYGPNYKSVKYFNDAGDDLDRLVLMNDNKEDWLTQAKYIKEHLNEGSIDKAFKNFPAEINQNNKEQIKTALMGRINNIEENASEMYDFLHKYVTITGTDKNDRFVINRLPNGTTQVQGYRLRSSGKEDLFWDTHYYGGISKELWIYGLDGDDIFEVKGKGDKPIKIKIIGGEGNDTYGLENKHNVNVYDYRSQMNTFEKRSHIILSDNYDLNTFNFMKNRKDMSQIIPLINANPDDGIAVGLNFKHTINGLRRNPFSQQHSLRILWYSETNGINLNYTGEFANIFEKVNFELSSGYSSPLFTNNYFGYGNGTPNFDDEFGLDYNRVRLEKLFIKPSLVFRGYQGSKIQLGVSYESIEVERTSNRYIDMADIDPVNFKEQNFVGLEASYDYSNFDDGSFPKQGLGIKLTMGYKDNLKRDKSFVYASPEIRVTTRIDRKGILTYATKLKASHIFNYDFEFFQASSIGDGDGLRGFRQQRFSGKTSYYQNSDLRLSLGHIPNGFLPTKIGIYGGFDYGRVWTVDNDSNKMHTSQGGGLFFNLSGFTTANFAYFNSSDGGRLNIKFSLAF</sequence>
<proteinExistence type="predicted"/>
<gene>
    <name evidence="2" type="ORF">J8H85_10770</name>
</gene>
<keyword evidence="3" id="KW-1185">Reference proteome</keyword>
<reference evidence="2 3" key="1">
    <citation type="submission" date="2021-04" db="EMBL/GenBank/DDBJ databases">
        <title>Mariniflexile gromovii gen. nov., sp. nov., a gliding bacterium isolated from the sea urchin Strongylocentrotus intermedius.</title>
        <authorList>
            <person name="Ko S."/>
            <person name="Le V."/>
            <person name="Ahn C.-Y."/>
            <person name="Oh H.-M."/>
        </authorList>
    </citation>
    <scope>NUCLEOTIDE SEQUENCE [LARGE SCALE GENOMIC DNA]</scope>
    <source>
        <strain evidence="2 3">KCTC 12570</strain>
    </source>
</reference>
<organism evidence="2 3">
    <name type="scientific">Mariniflexile gromovii</name>
    <dbReference type="NCBI Taxonomy" id="362523"/>
    <lineage>
        <taxon>Bacteria</taxon>
        <taxon>Pseudomonadati</taxon>
        <taxon>Bacteroidota</taxon>
        <taxon>Flavobacteriia</taxon>
        <taxon>Flavobacteriales</taxon>
        <taxon>Flavobacteriaceae</taxon>
        <taxon>Mariniflexile</taxon>
    </lineage>
</organism>
<accession>A0ABS4BUR9</accession>
<dbReference type="EMBL" id="JAGJCB010000009">
    <property type="protein sequence ID" value="MBP0904311.1"/>
    <property type="molecule type" value="Genomic_DNA"/>
</dbReference>
<name>A0ABS4BUR9_9FLAO</name>
<evidence type="ECO:0000313" key="2">
    <source>
        <dbReference type="EMBL" id="MBP0904311.1"/>
    </source>
</evidence>
<dbReference type="Gene3D" id="3.60.21.10">
    <property type="match status" value="1"/>
</dbReference>
<dbReference type="InterPro" id="IPR029052">
    <property type="entry name" value="Metallo-depent_PP-like"/>
</dbReference>
<dbReference type="SUPFAM" id="SSF56300">
    <property type="entry name" value="Metallo-dependent phosphatases"/>
    <property type="match status" value="1"/>
</dbReference>
<dbReference type="Pfam" id="PF03865">
    <property type="entry name" value="ShlB"/>
    <property type="match status" value="1"/>
</dbReference>
<dbReference type="InterPro" id="IPR005565">
    <property type="entry name" value="Hemolysn_activator_HlyB_C"/>
</dbReference>
<evidence type="ECO:0000313" key="3">
    <source>
        <dbReference type="Proteomes" id="UP000670776"/>
    </source>
</evidence>